<comment type="caution">
    <text evidence="5">The sequence shown here is derived from an EMBL/GenBank/DDBJ whole genome shotgun (WGS) entry which is preliminary data.</text>
</comment>
<dbReference type="Pfam" id="PF00583">
    <property type="entry name" value="Acetyltransf_1"/>
    <property type="match status" value="1"/>
</dbReference>
<reference evidence="6" key="1">
    <citation type="submission" date="2017-10" db="EMBL/GenBank/DDBJ databases">
        <authorList>
            <person name="Gaisin V.A."/>
            <person name="Rysina M.S."/>
            <person name="Grouzdev D.S."/>
        </authorList>
    </citation>
    <scope>NUCLEOTIDE SEQUENCE [LARGE SCALE GENOMIC DNA]</scope>
    <source>
        <strain evidence="6">V1</strain>
    </source>
</reference>
<keyword evidence="3" id="KW-0812">Transmembrane</keyword>
<dbReference type="EMBL" id="PDNZ01000001">
    <property type="protein sequence ID" value="PWW83412.1"/>
    <property type="molecule type" value="Genomic_DNA"/>
</dbReference>
<dbReference type="AlphaFoldDB" id="A0A317T9L6"/>
<feature type="transmembrane region" description="Helical" evidence="3">
    <location>
        <begin position="54"/>
        <end position="74"/>
    </location>
</feature>
<keyword evidence="6" id="KW-1185">Reference proteome</keyword>
<keyword evidence="2" id="KW-0012">Acyltransferase</keyword>
<dbReference type="Proteomes" id="UP000246278">
    <property type="component" value="Unassembled WGS sequence"/>
</dbReference>
<organism evidence="5 6">
    <name type="scientific">Prosthecochloris marina</name>
    <dbReference type="NCBI Taxonomy" id="2017681"/>
    <lineage>
        <taxon>Bacteria</taxon>
        <taxon>Pseudomonadati</taxon>
        <taxon>Chlorobiota</taxon>
        <taxon>Chlorobiia</taxon>
        <taxon>Chlorobiales</taxon>
        <taxon>Chlorobiaceae</taxon>
        <taxon>Prosthecochloris</taxon>
    </lineage>
</organism>
<name>A0A317T9L6_9CHLB</name>
<dbReference type="Gene3D" id="3.40.630.30">
    <property type="match status" value="1"/>
</dbReference>
<evidence type="ECO:0000256" key="2">
    <source>
        <dbReference type="ARBA" id="ARBA00023315"/>
    </source>
</evidence>
<evidence type="ECO:0000313" key="6">
    <source>
        <dbReference type="Proteomes" id="UP000246278"/>
    </source>
</evidence>
<dbReference type="GO" id="GO:0016747">
    <property type="term" value="F:acyltransferase activity, transferring groups other than amino-acyl groups"/>
    <property type="evidence" value="ECO:0007669"/>
    <property type="project" value="InterPro"/>
</dbReference>
<feature type="transmembrane region" description="Helical" evidence="3">
    <location>
        <begin position="86"/>
        <end position="105"/>
    </location>
</feature>
<proteinExistence type="predicted"/>
<evidence type="ECO:0000256" key="3">
    <source>
        <dbReference type="SAM" id="Phobius"/>
    </source>
</evidence>
<keyword evidence="1" id="KW-0808">Transferase</keyword>
<dbReference type="InterPro" id="IPR016181">
    <property type="entry name" value="Acyl_CoA_acyltransferase"/>
</dbReference>
<dbReference type="InterPro" id="IPR050680">
    <property type="entry name" value="YpeA/RimI_acetyltransf"/>
</dbReference>
<keyword evidence="3" id="KW-1133">Transmembrane helix</keyword>
<dbReference type="SUPFAM" id="SSF55729">
    <property type="entry name" value="Acyl-CoA N-acyltransferases (Nat)"/>
    <property type="match status" value="1"/>
</dbReference>
<protein>
    <submittedName>
        <fullName evidence="5">Molybdopterin-guanine dinucleotide biosynthesis protein MobC</fullName>
    </submittedName>
</protein>
<dbReference type="OrthoDB" id="9789605at2"/>
<evidence type="ECO:0000256" key="1">
    <source>
        <dbReference type="ARBA" id="ARBA00022679"/>
    </source>
</evidence>
<dbReference type="InterPro" id="IPR000182">
    <property type="entry name" value="GNAT_dom"/>
</dbReference>
<sequence length="206" mass="23126">MHLDELSFQRGLPEIHRECAASLYDEAFGRKFRVAVRSEKLRRFLLTRCFQRDYAFVAIAGDKLVGIAGFHTTIGSFTGGITYKELVSLLGIVAGSWAAVIFGFYDRTPEKGVLLMDGIAVHRDYRGGGIGGKLLEELVAYAEKNRYEKVRLDVIDTNPKAKKLYERVGFRSLGTQRYPYLQWLLGFGGSTTMELDVQTQNKKAAS</sequence>
<dbReference type="CDD" id="cd04301">
    <property type="entry name" value="NAT_SF"/>
    <property type="match status" value="1"/>
</dbReference>
<dbReference type="PROSITE" id="PS51186">
    <property type="entry name" value="GNAT"/>
    <property type="match status" value="1"/>
</dbReference>
<keyword evidence="3" id="KW-0472">Membrane</keyword>
<accession>A0A317T9L6</accession>
<feature type="domain" description="N-acetyltransferase" evidence="4">
    <location>
        <begin position="7"/>
        <end position="198"/>
    </location>
</feature>
<evidence type="ECO:0000259" key="4">
    <source>
        <dbReference type="PROSITE" id="PS51186"/>
    </source>
</evidence>
<evidence type="ECO:0000313" key="5">
    <source>
        <dbReference type="EMBL" id="PWW83412.1"/>
    </source>
</evidence>
<gene>
    <name evidence="5" type="ORF">CR164_01690</name>
</gene>
<dbReference type="PANTHER" id="PTHR43420">
    <property type="entry name" value="ACETYLTRANSFERASE"/>
    <property type="match status" value="1"/>
</dbReference>